<dbReference type="Proteomes" id="UP001060085">
    <property type="component" value="Linkage Group LG05"/>
</dbReference>
<accession>A0ACC0ASQ9</accession>
<reference evidence="2" key="1">
    <citation type="journal article" date="2023" name="Nat. Plants">
        <title>Single-cell RNA sequencing provides a high-resolution roadmap for understanding the multicellular compartmentation of specialized metabolism.</title>
        <authorList>
            <person name="Sun S."/>
            <person name="Shen X."/>
            <person name="Li Y."/>
            <person name="Li Y."/>
            <person name="Wang S."/>
            <person name="Li R."/>
            <person name="Zhang H."/>
            <person name="Shen G."/>
            <person name="Guo B."/>
            <person name="Wei J."/>
            <person name="Xu J."/>
            <person name="St-Pierre B."/>
            <person name="Chen S."/>
            <person name="Sun C."/>
        </authorList>
    </citation>
    <scope>NUCLEOTIDE SEQUENCE [LARGE SCALE GENOMIC DNA]</scope>
</reference>
<evidence type="ECO:0000313" key="2">
    <source>
        <dbReference type="Proteomes" id="UP001060085"/>
    </source>
</evidence>
<gene>
    <name evidence="1" type="ORF">M9H77_23233</name>
</gene>
<protein>
    <submittedName>
        <fullName evidence="1">Uncharacterized protein</fullName>
    </submittedName>
</protein>
<dbReference type="EMBL" id="CM044705">
    <property type="protein sequence ID" value="KAI5663910.1"/>
    <property type="molecule type" value="Genomic_DNA"/>
</dbReference>
<name>A0ACC0ASQ9_CATRO</name>
<organism evidence="1 2">
    <name type="scientific">Catharanthus roseus</name>
    <name type="common">Madagascar periwinkle</name>
    <name type="synonym">Vinca rosea</name>
    <dbReference type="NCBI Taxonomy" id="4058"/>
    <lineage>
        <taxon>Eukaryota</taxon>
        <taxon>Viridiplantae</taxon>
        <taxon>Streptophyta</taxon>
        <taxon>Embryophyta</taxon>
        <taxon>Tracheophyta</taxon>
        <taxon>Spermatophyta</taxon>
        <taxon>Magnoliopsida</taxon>
        <taxon>eudicotyledons</taxon>
        <taxon>Gunneridae</taxon>
        <taxon>Pentapetalae</taxon>
        <taxon>asterids</taxon>
        <taxon>lamiids</taxon>
        <taxon>Gentianales</taxon>
        <taxon>Apocynaceae</taxon>
        <taxon>Rauvolfioideae</taxon>
        <taxon>Vinceae</taxon>
        <taxon>Catharanthinae</taxon>
        <taxon>Catharanthus</taxon>
    </lineage>
</organism>
<evidence type="ECO:0000313" key="1">
    <source>
        <dbReference type="EMBL" id="KAI5663910.1"/>
    </source>
</evidence>
<proteinExistence type="predicted"/>
<sequence length="189" mass="21792">MAKYGRKGTLLSMVALRLLSKVCFKKDHNLEVEEGEAKVEEDIIGHIQREEDDRQDDFVDKEEGNEDQQIDFFEAVEEEMSLKLKALEDNGMVAYFENDLKSKMDEFGARIKQRNNLEKIANSVKGATLPSTVAPLLLSLVGFYLHNLGREEEKFQLVLKSLSYELNVWWDCKCENRRRMGLNQSRLGA</sequence>
<keyword evidence="2" id="KW-1185">Reference proteome</keyword>
<comment type="caution">
    <text evidence="1">The sequence shown here is derived from an EMBL/GenBank/DDBJ whole genome shotgun (WGS) entry which is preliminary data.</text>
</comment>